<dbReference type="GO" id="GO:0016491">
    <property type="term" value="F:oxidoreductase activity"/>
    <property type="evidence" value="ECO:0007669"/>
    <property type="project" value="UniProtKB-KW"/>
</dbReference>
<evidence type="ECO:0000256" key="4">
    <source>
        <dbReference type="RuleBase" id="RU361277"/>
    </source>
</evidence>
<dbReference type="InterPro" id="IPR050129">
    <property type="entry name" value="Zn_alcohol_dh"/>
</dbReference>
<feature type="domain" description="Enoyl reductase (ER)" evidence="5">
    <location>
        <begin position="8"/>
        <end position="329"/>
    </location>
</feature>
<dbReference type="SUPFAM" id="SSF50129">
    <property type="entry name" value="GroES-like"/>
    <property type="match status" value="1"/>
</dbReference>
<dbReference type="AlphaFoldDB" id="A0A5C7F4A4"/>
<dbReference type="GO" id="GO:0008270">
    <property type="term" value="F:zinc ion binding"/>
    <property type="evidence" value="ECO:0007669"/>
    <property type="project" value="InterPro"/>
</dbReference>
<accession>A0A5C7F4A4</accession>
<name>A0A5C7F4A4_9BACI</name>
<dbReference type="Gene3D" id="3.90.180.10">
    <property type="entry name" value="Medium-chain alcohol dehydrogenases, catalytic domain"/>
    <property type="match status" value="1"/>
</dbReference>
<dbReference type="InterPro" id="IPR002328">
    <property type="entry name" value="ADH_Zn_CS"/>
</dbReference>
<keyword evidence="7" id="KW-1185">Reference proteome</keyword>
<dbReference type="Pfam" id="PF00107">
    <property type="entry name" value="ADH_zinc_N"/>
    <property type="match status" value="1"/>
</dbReference>
<evidence type="ECO:0000256" key="2">
    <source>
        <dbReference type="ARBA" id="ARBA00022833"/>
    </source>
</evidence>
<evidence type="ECO:0000313" key="6">
    <source>
        <dbReference type="EMBL" id="WWD78973.1"/>
    </source>
</evidence>
<reference evidence="6 7" key="1">
    <citation type="submission" date="2024-01" db="EMBL/GenBank/DDBJ databases">
        <title>Complete Genome Sequence of Alkalicoccus halolimnae BZ-SZ-XJ29T, a Moderately Halophilic Bacterium Isolated from a Salt Lake.</title>
        <authorList>
            <person name="Zhao B."/>
        </authorList>
    </citation>
    <scope>NUCLEOTIDE SEQUENCE [LARGE SCALE GENOMIC DNA]</scope>
    <source>
        <strain evidence="6 7">BZ-SZ-XJ29</strain>
    </source>
</reference>
<dbReference type="InterPro" id="IPR013149">
    <property type="entry name" value="ADH-like_C"/>
</dbReference>
<protein>
    <submittedName>
        <fullName evidence="6">Alcohol dehydrogenase catalytic domain-containing protein</fullName>
    </submittedName>
</protein>
<evidence type="ECO:0000259" key="5">
    <source>
        <dbReference type="SMART" id="SM00829"/>
    </source>
</evidence>
<dbReference type="EMBL" id="CP144914">
    <property type="protein sequence ID" value="WWD78973.1"/>
    <property type="molecule type" value="Genomic_DNA"/>
</dbReference>
<dbReference type="InterPro" id="IPR011032">
    <property type="entry name" value="GroES-like_sf"/>
</dbReference>
<dbReference type="Pfam" id="PF08240">
    <property type="entry name" value="ADH_N"/>
    <property type="match status" value="1"/>
</dbReference>
<dbReference type="Gene3D" id="3.40.50.720">
    <property type="entry name" value="NAD(P)-binding Rossmann-like Domain"/>
    <property type="match status" value="1"/>
</dbReference>
<evidence type="ECO:0000256" key="1">
    <source>
        <dbReference type="ARBA" id="ARBA00022723"/>
    </source>
</evidence>
<dbReference type="PANTHER" id="PTHR43401:SF2">
    <property type="entry name" value="L-THREONINE 3-DEHYDROGENASE"/>
    <property type="match status" value="1"/>
</dbReference>
<sequence>MKSGVYQGEGHVVVDESPVPLKNDNEALIKVSFAGICGTDMMIYSGLHPRATAPLIMGHEFSGIVEEIGTFSLKPGDQVAINPLNSCGHCYACQIGQRHICANLKYLGIDINGGFAEYVSVPYQNLHKLPENVTTQEGALTEPLAVAVHTIRKSTLKFGDTAAILGAGPIGILIGILAKKAGASKVIISDVNPYRLNVAASYGLAAIDANEKSISDVTKQVTNGVGADVVFEAAGNQMTANQMIDAIKPQGEILLVSVYKKSPTIDLAKMHFREISLKTTRCFTTEEFQIAIDLMKRKEVDLTGLISHNLPIEEFPKGFQLMQHSTEALKILYQL</sequence>
<keyword evidence="3" id="KW-0560">Oxidoreductase</keyword>
<dbReference type="SUPFAM" id="SSF51735">
    <property type="entry name" value="NAD(P)-binding Rossmann-fold domains"/>
    <property type="match status" value="1"/>
</dbReference>
<dbReference type="PANTHER" id="PTHR43401">
    <property type="entry name" value="L-THREONINE 3-DEHYDROGENASE"/>
    <property type="match status" value="1"/>
</dbReference>
<dbReference type="Proteomes" id="UP000321816">
    <property type="component" value="Chromosome"/>
</dbReference>
<gene>
    <name evidence="6" type="ORF">FTX54_011120</name>
</gene>
<comment type="similarity">
    <text evidence="4">Belongs to the zinc-containing alcohol dehydrogenase family.</text>
</comment>
<proteinExistence type="inferred from homology"/>
<dbReference type="InterPro" id="IPR036291">
    <property type="entry name" value="NAD(P)-bd_dom_sf"/>
</dbReference>
<dbReference type="InterPro" id="IPR020843">
    <property type="entry name" value="ER"/>
</dbReference>
<dbReference type="SMART" id="SM00829">
    <property type="entry name" value="PKS_ER"/>
    <property type="match status" value="1"/>
</dbReference>
<keyword evidence="1 4" id="KW-0479">Metal-binding</keyword>
<dbReference type="OrthoDB" id="9770238at2"/>
<dbReference type="KEGG" id="ahal:FTX54_011120"/>
<dbReference type="PROSITE" id="PS00059">
    <property type="entry name" value="ADH_ZINC"/>
    <property type="match status" value="1"/>
</dbReference>
<evidence type="ECO:0000313" key="7">
    <source>
        <dbReference type="Proteomes" id="UP000321816"/>
    </source>
</evidence>
<comment type="cofactor">
    <cofactor evidence="4">
        <name>Zn(2+)</name>
        <dbReference type="ChEBI" id="CHEBI:29105"/>
    </cofactor>
</comment>
<dbReference type="InterPro" id="IPR013154">
    <property type="entry name" value="ADH-like_N"/>
</dbReference>
<organism evidence="6 7">
    <name type="scientific">Alkalicoccus halolimnae</name>
    <dbReference type="NCBI Taxonomy" id="1667239"/>
    <lineage>
        <taxon>Bacteria</taxon>
        <taxon>Bacillati</taxon>
        <taxon>Bacillota</taxon>
        <taxon>Bacilli</taxon>
        <taxon>Bacillales</taxon>
        <taxon>Bacillaceae</taxon>
        <taxon>Alkalicoccus</taxon>
    </lineage>
</organism>
<evidence type="ECO:0000256" key="3">
    <source>
        <dbReference type="ARBA" id="ARBA00023002"/>
    </source>
</evidence>
<keyword evidence="2 4" id="KW-0862">Zinc</keyword>
<dbReference type="RefSeq" id="WP_147804727.1">
    <property type="nucleotide sequence ID" value="NZ_CP144914.1"/>
</dbReference>